<evidence type="ECO:0000313" key="1">
    <source>
        <dbReference type="EMBL" id="NJQ14175.1"/>
    </source>
</evidence>
<reference evidence="1 2" key="1">
    <citation type="submission" date="2020-03" db="EMBL/GenBank/DDBJ databases">
        <title>Draft genome of Streptomyces sp. ventii, isolated from the Axial Seamount in the Pacific Ocean, and resequencing of the two type strains Streptomyces lonarensis strain NCL 716 and Streptomyces bohaiensis strain 11A07.</title>
        <authorList>
            <person name="Loughran R.M."/>
            <person name="Pfannmuller K.M."/>
            <person name="Wasson B.J."/>
            <person name="Deadmond M.C."/>
            <person name="Paddock B.E."/>
            <person name="Koyack M.J."/>
            <person name="Gallegos D.A."/>
            <person name="Mitchell E.A."/>
            <person name="Ushijima B."/>
            <person name="Saw J.H."/>
            <person name="Mcphail K.L."/>
            <person name="Videau P."/>
        </authorList>
    </citation>
    <scope>NUCLEOTIDE SEQUENCE [LARGE SCALE GENOMIC DNA]</scope>
    <source>
        <strain evidence="1 2">11A07</strain>
    </source>
</reference>
<protein>
    <submittedName>
        <fullName evidence="1">Uncharacterized protein</fullName>
    </submittedName>
</protein>
<keyword evidence="2" id="KW-1185">Reference proteome</keyword>
<gene>
    <name evidence="1" type="ORF">HCN52_04295</name>
</gene>
<dbReference type="Pfam" id="PF20117">
    <property type="entry name" value="DUF6507"/>
    <property type="match status" value="1"/>
</dbReference>
<evidence type="ECO:0000313" key="2">
    <source>
        <dbReference type="Proteomes" id="UP000727056"/>
    </source>
</evidence>
<dbReference type="Proteomes" id="UP000727056">
    <property type="component" value="Unassembled WGS sequence"/>
</dbReference>
<proteinExistence type="predicted"/>
<accession>A0ABX1C4N0</accession>
<dbReference type="RefSeq" id="WP_168087005.1">
    <property type="nucleotide sequence ID" value="NZ_BHZH01000058.1"/>
</dbReference>
<dbReference type="InterPro" id="IPR045436">
    <property type="entry name" value="DUF6507"/>
</dbReference>
<comment type="caution">
    <text evidence="1">The sequence shown here is derived from an EMBL/GenBank/DDBJ whole genome shotgun (WGS) entry which is preliminary data.</text>
</comment>
<dbReference type="EMBL" id="JAAVJC010000017">
    <property type="protein sequence ID" value="NJQ14175.1"/>
    <property type="molecule type" value="Genomic_DNA"/>
</dbReference>
<sequence length="144" mass="14430">MEWDITPEGVRNRLAEYARASSRLDAGAKVCVSDLNEAAGSCGGLGVGSVAGSPVGDALTRFTAQTVDCLTGMRGAADRSDVGATEVTASYGSGDVAMEANGLSRGDIRAPIAFGPMSPHLAPHVTPPTLGFGDPGTGPAAPWG</sequence>
<name>A0ABX1C4N0_9ACTN</name>
<organism evidence="1 2">
    <name type="scientific">Streptomyces bohaiensis</name>
    <dbReference type="NCBI Taxonomy" id="1431344"/>
    <lineage>
        <taxon>Bacteria</taxon>
        <taxon>Bacillati</taxon>
        <taxon>Actinomycetota</taxon>
        <taxon>Actinomycetes</taxon>
        <taxon>Kitasatosporales</taxon>
        <taxon>Streptomycetaceae</taxon>
        <taxon>Streptomyces</taxon>
    </lineage>
</organism>